<reference evidence="1" key="1">
    <citation type="submission" date="2018-10" db="EMBL/GenBank/DDBJ databases">
        <title>Hidden diversity of soil giant viruses.</title>
        <authorList>
            <person name="Schulz F."/>
            <person name="Alteio L."/>
            <person name="Goudeau D."/>
            <person name="Ryan E.M."/>
            <person name="Malmstrom R.R."/>
            <person name="Blanchard J."/>
            <person name="Woyke T."/>
        </authorList>
    </citation>
    <scope>NUCLEOTIDE SEQUENCE</scope>
    <source>
        <strain evidence="1">SAV1</strain>
    </source>
</reference>
<protein>
    <submittedName>
        <fullName evidence="1">Uncharacterized protein</fullName>
    </submittedName>
</protein>
<sequence length="35" mass="4216">MYEIDARLPSLINCSYMNNYNESILDTKNIEKKKY</sequence>
<organism evidence="1">
    <name type="scientific">Satyrvirus sp</name>
    <dbReference type="NCBI Taxonomy" id="2487771"/>
    <lineage>
        <taxon>Viruses</taxon>
        <taxon>Varidnaviria</taxon>
        <taxon>Bamfordvirae</taxon>
        <taxon>Nucleocytoviricota</taxon>
        <taxon>Megaviricetes</taxon>
        <taxon>Imitervirales</taxon>
        <taxon>Mimiviridae</taxon>
        <taxon>Megamimivirinae</taxon>
    </lineage>
</organism>
<dbReference type="EMBL" id="MK072447">
    <property type="protein sequence ID" value="AYV85320.1"/>
    <property type="molecule type" value="Genomic_DNA"/>
</dbReference>
<evidence type="ECO:0000313" key="1">
    <source>
        <dbReference type="EMBL" id="AYV85320.1"/>
    </source>
</evidence>
<name>A0A3G5ADR6_9VIRU</name>
<gene>
    <name evidence="1" type="ORF">Satyrvirus11_2</name>
</gene>
<accession>A0A3G5ADR6</accession>
<proteinExistence type="predicted"/>